<proteinExistence type="inferred from homology"/>
<reference evidence="7 8" key="1">
    <citation type="journal article" date="2016" name="Gene">
        <title>PacBio SMRT assembly of a complex multi-replicon genome reveals chlorocatechol degradative operon in a region of genome plasticity.</title>
        <authorList>
            <person name="Ricker N."/>
            <person name="Shen S.Y."/>
            <person name="Goordial J."/>
            <person name="Jin S."/>
            <person name="Fulthorpe R.R."/>
        </authorList>
    </citation>
    <scope>NUCLEOTIDE SEQUENCE [LARGE SCALE GENOMIC DNA]</scope>
    <source>
        <strain evidence="7 8">OLGA172</strain>
    </source>
</reference>
<keyword evidence="2 4" id="KW-0560">Oxidoreductase</keyword>
<dbReference type="KEGG" id="buz:AYM40_28150"/>
<dbReference type="AlphaFoldDB" id="A0A160FT80"/>
<protein>
    <submittedName>
        <fullName evidence="7">Hydroxyacid dehydrogenase</fullName>
    </submittedName>
</protein>
<dbReference type="SUPFAM" id="SSF51735">
    <property type="entry name" value="NAD(P)-binding Rossmann-fold domains"/>
    <property type="match status" value="1"/>
</dbReference>
<dbReference type="GO" id="GO:0016616">
    <property type="term" value="F:oxidoreductase activity, acting on the CH-OH group of donors, NAD or NADP as acceptor"/>
    <property type="evidence" value="ECO:0007669"/>
    <property type="project" value="InterPro"/>
</dbReference>
<dbReference type="InterPro" id="IPR050857">
    <property type="entry name" value="D-2-hydroxyacid_DH"/>
</dbReference>
<dbReference type="Gene3D" id="3.40.50.720">
    <property type="entry name" value="NAD(P)-binding Rossmann-like Domain"/>
    <property type="match status" value="2"/>
</dbReference>
<dbReference type="InterPro" id="IPR029753">
    <property type="entry name" value="D-isomer_DH_CS"/>
</dbReference>
<evidence type="ECO:0000256" key="4">
    <source>
        <dbReference type="RuleBase" id="RU003719"/>
    </source>
</evidence>
<gene>
    <name evidence="7" type="ORF">AYM40_28150</name>
</gene>
<evidence type="ECO:0000259" key="5">
    <source>
        <dbReference type="Pfam" id="PF00389"/>
    </source>
</evidence>
<dbReference type="CDD" id="cd12169">
    <property type="entry name" value="PGDH_like_1"/>
    <property type="match status" value="1"/>
</dbReference>
<dbReference type="FunFam" id="3.40.50.720:FF:000203">
    <property type="entry name" value="D-3-phosphoglycerate dehydrogenase (SerA)"/>
    <property type="match status" value="1"/>
</dbReference>
<dbReference type="InterPro" id="IPR036291">
    <property type="entry name" value="NAD(P)-bd_dom_sf"/>
</dbReference>
<feature type="domain" description="D-isomer specific 2-hydroxyacid dehydrogenase catalytic" evidence="5">
    <location>
        <begin position="33"/>
        <end position="314"/>
    </location>
</feature>
<dbReference type="OrthoDB" id="9805416at2"/>
<evidence type="ECO:0000259" key="6">
    <source>
        <dbReference type="Pfam" id="PF02826"/>
    </source>
</evidence>
<evidence type="ECO:0000313" key="8">
    <source>
        <dbReference type="Proteomes" id="UP000076852"/>
    </source>
</evidence>
<evidence type="ECO:0000256" key="2">
    <source>
        <dbReference type="ARBA" id="ARBA00023002"/>
    </source>
</evidence>
<evidence type="ECO:0000256" key="3">
    <source>
        <dbReference type="ARBA" id="ARBA00023027"/>
    </source>
</evidence>
<evidence type="ECO:0000313" key="7">
    <source>
        <dbReference type="EMBL" id="ANB76142.1"/>
    </source>
</evidence>
<dbReference type="SUPFAM" id="SSF52283">
    <property type="entry name" value="Formate/glycerate dehydrogenase catalytic domain-like"/>
    <property type="match status" value="1"/>
</dbReference>
<keyword evidence="8" id="KW-1185">Reference proteome</keyword>
<name>A0A160FT80_9BURK</name>
<feature type="domain" description="D-isomer specific 2-hydroxyacid dehydrogenase NAD-binding" evidence="6">
    <location>
        <begin position="118"/>
        <end position="290"/>
    </location>
</feature>
<dbReference type="PANTHER" id="PTHR42789">
    <property type="entry name" value="D-ISOMER SPECIFIC 2-HYDROXYACID DEHYDROGENASE FAMILY PROTEIN (AFU_ORTHOLOGUE AFUA_6G10090)"/>
    <property type="match status" value="1"/>
</dbReference>
<sequence length="321" mass="34706">MNTNSHVKVAILDDYQNVSLSLADWSPLDGRASITVFNDHVADTDAIINRLKPFDVVCVMRERTPLPRAILEKLPNLKLIASTGLANAAIDEDAAAALGIAVLHTGYSSNPTIEFTWALILSMARNVPQENQSLRNGGWQLSVGEELAGKTLGLLGLGRVGSAVGLIGRAFGMKVVAWSQNLTPAVAAEHGVEYVTKDELFSTSDVLSIHVRLSPRTHHLVGAAELAKMKPTSRLINTSRGPIVDGAALLEALRTNRIAGAGLDVYDVEPLEKPHPLRELSNVLATPHIGYVSKELYRTFYGDTVKNIAHWLDETGRTAQI</sequence>
<dbReference type="EMBL" id="CP014579">
    <property type="protein sequence ID" value="ANB76142.1"/>
    <property type="molecule type" value="Genomic_DNA"/>
</dbReference>
<keyword evidence="3" id="KW-0520">NAD</keyword>
<dbReference type="InterPro" id="IPR006140">
    <property type="entry name" value="D-isomer_DH_NAD-bd"/>
</dbReference>
<organism evidence="7 8">
    <name type="scientific">Paraburkholderia phytofirmans OLGA172</name>
    <dbReference type="NCBI Taxonomy" id="1417228"/>
    <lineage>
        <taxon>Bacteria</taxon>
        <taxon>Pseudomonadati</taxon>
        <taxon>Pseudomonadota</taxon>
        <taxon>Betaproteobacteria</taxon>
        <taxon>Burkholderiales</taxon>
        <taxon>Burkholderiaceae</taxon>
        <taxon>Paraburkholderia</taxon>
    </lineage>
</organism>
<dbReference type="Pfam" id="PF00389">
    <property type="entry name" value="2-Hacid_dh"/>
    <property type="match status" value="1"/>
</dbReference>
<evidence type="ECO:0000256" key="1">
    <source>
        <dbReference type="ARBA" id="ARBA00005854"/>
    </source>
</evidence>
<dbReference type="PANTHER" id="PTHR42789:SF1">
    <property type="entry name" value="D-ISOMER SPECIFIC 2-HYDROXYACID DEHYDROGENASE FAMILY PROTEIN (AFU_ORTHOLOGUE AFUA_6G10090)"/>
    <property type="match status" value="1"/>
</dbReference>
<dbReference type="PROSITE" id="PS00671">
    <property type="entry name" value="D_2_HYDROXYACID_DH_3"/>
    <property type="match status" value="1"/>
</dbReference>
<dbReference type="InterPro" id="IPR006139">
    <property type="entry name" value="D-isomer_2_OHA_DH_cat_dom"/>
</dbReference>
<accession>A0A160FT80</accession>
<dbReference type="Pfam" id="PF02826">
    <property type="entry name" value="2-Hacid_dh_C"/>
    <property type="match status" value="1"/>
</dbReference>
<dbReference type="Proteomes" id="UP000076852">
    <property type="component" value="Chromosome 2"/>
</dbReference>
<dbReference type="RefSeq" id="WP_063499391.1">
    <property type="nucleotide sequence ID" value="NZ_CP014579.1"/>
</dbReference>
<dbReference type="GO" id="GO:0051287">
    <property type="term" value="F:NAD binding"/>
    <property type="evidence" value="ECO:0007669"/>
    <property type="project" value="InterPro"/>
</dbReference>
<dbReference type="STRING" id="1804984.AYM40_28150"/>
<comment type="similarity">
    <text evidence="1 4">Belongs to the D-isomer specific 2-hydroxyacid dehydrogenase family.</text>
</comment>